<protein>
    <submittedName>
        <fullName evidence="3">NAD(P)-dependent dehydrogenase (Short-subunit alcohol dehydrogenase family)</fullName>
    </submittedName>
</protein>
<dbReference type="SUPFAM" id="SSF51735">
    <property type="entry name" value="NAD(P)-binding Rossmann-fold domains"/>
    <property type="match status" value="1"/>
</dbReference>
<dbReference type="AlphaFoldDB" id="A0A4R6KJA6"/>
<dbReference type="GO" id="GO:0016616">
    <property type="term" value="F:oxidoreductase activity, acting on the CH-OH group of donors, NAD or NADP as acceptor"/>
    <property type="evidence" value="ECO:0007669"/>
    <property type="project" value="TreeGrafter"/>
</dbReference>
<gene>
    <name evidence="3" type="ORF">EV643_10434</name>
</gene>
<dbReference type="PRINTS" id="PR00081">
    <property type="entry name" value="GDHRDH"/>
</dbReference>
<comment type="similarity">
    <text evidence="1">Belongs to the short-chain dehydrogenases/reductases (SDR) family.</text>
</comment>
<dbReference type="RefSeq" id="WP_133799750.1">
    <property type="nucleotide sequence ID" value="NZ_SNWQ01000004.1"/>
</dbReference>
<dbReference type="InterPro" id="IPR002347">
    <property type="entry name" value="SDR_fam"/>
</dbReference>
<sequence>MGRLAGKTVYITGTGGAHGRASAVLFAREGAVVVGVDGIAEANEQTASLVREVGADMHSFAGVDLADADEAAQWVAAAAEQAGPPDVLYNNAGAMRPGSIESTTPDDWSFTLRNELDLIFTVTRAAWPLLVERGGGSIINTASVVAHRASGGMLAHAAAKGGVLAMSRQLAAEGAKHQIRCNTISPGAIETPATAAALRAFAAQGGSTAIPVPLGRFGRPEDVASLALYLASDESAWVTATDFVLDGGVAGIRSL</sequence>
<proteinExistence type="inferred from homology"/>
<comment type="caution">
    <text evidence="3">The sequence shown here is derived from an EMBL/GenBank/DDBJ whole genome shotgun (WGS) entry which is preliminary data.</text>
</comment>
<evidence type="ECO:0000256" key="2">
    <source>
        <dbReference type="ARBA" id="ARBA00023002"/>
    </source>
</evidence>
<accession>A0A4R6KJA6</accession>
<dbReference type="Gene3D" id="3.40.50.720">
    <property type="entry name" value="NAD(P)-binding Rossmann-like Domain"/>
    <property type="match status" value="1"/>
</dbReference>
<organism evidence="3 4">
    <name type="scientific">Kribbella caucasensis</name>
    <dbReference type="NCBI Taxonomy" id="2512215"/>
    <lineage>
        <taxon>Bacteria</taxon>
        <taxon>Bacillati</taxon>
        <taxon>Actinomycetota</taxon>
        <taxon>Actinomycetes</taxon>
        <taxon>Propionibacteriales</taxon>
        <taxon>Kribbellaceae</taxon>
        <taxon>Kribbella</taxon>
    </lineage>
</organism>
<dbReference type="PANTHER" id="PTHR42760:SF115">
    <property type="entry name" value="3-OXOACYL-[ACYL-CARRIER-PROTEIN] REDUCTASE FABG"/>
    <property type="match status" value="1"/>
</dbReference>
<evidence type="ECO:0000256" key="1">
    <source>
        <dbReference type="ARBA" id="ARBA00006484"/>
    </source>
</evidence>
<dbReference type="PANTHER" id="PTHR42760">
    <property type="entry name" value="SHORT-CHAIN DEHYDROGENASES/REDUCTASES FAMILY MEMBER"/>
    <property type="match status" value="1"/>
</dbReference>
<dbReference type="Proteomes" id="UP000295388">
    <property type="component" value="Unassembled WGS sequence"/>
</dbReference>
<dbReference type="PRINTS" id="PR00080">
    <property type="entry name" value="SDRFAMILY"/>
</dbReference>
<keyword evidence="2" id="KW-0560">Oxidoreductase</keyword>
<evidence type="ECO:0000313" key="4">
    <source>
        <dbReference type="Proteomes" id="UP000295388"/>
    </source>
</evidence>
<name>A0A4R6KJA6_9ACTN</name>
<reference evidence="3 4" key="1">
    <citation type="submission" date="2019-03" db="EMBL/GenBank/DDBJ databases">
        <title>Genomic Encyclopedia of Type Strains, Phase III (KMG-III): the genomes of soil and plant-associated and newly described type strains.</title>
        <authorList>
            <person name="Whitman W."/>
        </authorList>
    </citation>
    <scope>NUCLEOTIDE SEQUENCE [LARGE SCALE GENOMIC DNA]</scope>
    <source>
        <strain evidence="3 4">VKM Ac-2527</strain>
    </source>
</reference>
<keyword evidence="4" id="KW-1185">Reference proteome</keyword>
<dbReference type="InterPro" id="IPR036291">
    <property type="entry name" value="NAD(P)-bd_dom_sf"/>
</dbReference>
<dbReference type="OrthoDB" id="517007at2"/>
<dbReference type="EMBL" id="SNWQ01000004">
    <property type="protein sequence ID" value="TDO50542.1"/>
    <property type="molecule type" value="Genomic_DNA"/>
</dbReference>
<dbReference type="Pfam" id="PF13561">
    <property type="entry name" value="adh_short_C2"/>
    <property type="match status" value="1"/>
</dbReference>
<dbReference type="FunFam" id="3.40.50.720:FF:000084">
    <property type="entry name" value="Short-chain dehydrogenase reductase"/>
    <property type="match status" value="1"/>
</dbReference>
<evidence type="ECO:0000313" key="3">
    <source>
        <dbReference type="EMBL" id="TDO50542.1"/>
    </source>
</evidence>